<dbReference type="InterPro" id="IPR025048">
    <property type="entry name" value="DUF3987"/>
</dbReference>
<proteinExistence type="predicted"/>
<reference evidence="1" key="1">
    <citation type="submission" date="2023-01" db="EMBL/GenBank/DDBJ databases">
        <title>Genome assembly of the deep-sea coral Lophelia pertusa.</title>
        <authorList>
            <person name="Herrera S."/>
            <person name="Cordes E."/>
        </authorList>
    </citation>
    <scope>NUCLEOTIDE SEQUENCE</scope>
    <source>
        <strain evidence="1">USNM1676648</strain>
        <tissue evidence="1">Polyp</tissue>
    </source>
</reference>
<protein>
    <submittedName>
        <fullName evidence="1">Uncharacterized protein</fullName>
    </submittedName>
</protein>
<evidence type="ECO:0000313" key="2">
    <source>
        <dbReference type="Proteomes" id="UP001163046"/>
    </source>
</evidence>
<dbReference type="Proteomes" id="UP001163046">
    <property type="component" value="Unassembled WGS sequence"/>
</dbReference>
<accession>A0A9W9YVC8</accession>
<organism evidence="1 2">
    <name type="scientific">Desmophyllum pertusum</name>
    <dbReference type="NCBI Taxonomy" id="174260"/>
    <lineage>
        <taxon>Eukaryota</taxon>
        <taxon>Metazoa</taxon>
        <taxon>Cnidaria</taxon>
        <taxon>Anthozoa</taxon>
        <taxon>Hexacorallia</taxon>
        <taxon>Scleractinia</taxon>
        <taxon>Caryophylliina</taxon>
        <taxon>Caryophylliidae</taxon>
        <taxon>Desmophyllum</taxon>
    </lineage>
</organism>
<name>A0A9W9YVC8_9CNID</name>
<dbReference type="Pfam" id="PF13148">
    <property type="entry name" value="DUF3987"/>
    <property type="match status" value="1"/>
</dbReference>
<dbReference type="EMBL" id="MU827303">
    <property type="protein sequence ID" value="KAJ7365394.1"/>
    <property type="molecule type" value="Genomic_DNA"/>
</dbReference>
<keyword evidence="2" id="KW-1185">Reference proteome</keyword>
<sequence length="229" mass="25729">MATPPKKLKLSDGTVLSVAKEASEIEIPWNKVEPEYFSEWLHDFSLAHNVSLYDGDSISVNTGNSTSRISTQETCVSLGGFIQVKNLLADLYPAMVESQNGFEQRFLYAIVKPKAMTRKETGAHVHRLQEANLHDLNEIYDAVYRDHKDGVTYTFSAEALALYDDFDNEIVNILNNKWRQGLLVNDDAEIGWPLYCMSCTGTHGGRFFSLMEPFQVSLGSAMFNTRSNS</sequence>
<gene>
    <name evidence="1" type="ORF">OS493_005501</name>
</gene>
<dbReference type="AlphaFoldDB" id="A0A9W9YVC8"/>
<comment type="caution">
    <text evidence="1">The sequence shown here is derived from an EMBL/GenBank/DDBJ whole genome shotgun (WGS) entry which is preliminary data.</text>
</comment>
<evidence type="ECO:0000313" key="1">
    <source>
        <dbReference type="EMBL" id="KAJ7365394.1"/>
    </source>
</evidence>
<dbReference type="OrthoDB" id="10587007at2759"/>